<feature type="binding site" evidence="5">
    <location>
        <begin position="367"/>
        <end position="371"/>
    </location>
    <ligand>
        <name>FMN</name>
        <dbReference type="ChEBI" id="CHEBI:58210"/>
    </ligand>
</feature>
<evidence type="ECO:0000256" key="3">
    <source>
        <dbReference type="ARBA" id="ARBA00024042"/>
    </source>
</evidence>
<dbReference type="Proteomes" id="UP000030752">
    <property type="component" value="Unassembled WGS sequence"/>
</dbReference>
<dbReference type="PANTHER" id="PTHR10578">
    <property type="entry name" value="S -2-HYDROXY-ACID OXIDASE-RELATED"/>
    <property type="match status" value="1"/>
</dbReference>
<dbReference type="HOGENOM" id="CLU_020639_0_1_1"/>
<feature type="binding site" evidence="5">
    <location>
        <position position="60"/>
    </location>
    <ligand>
        <name>glyoxylate</name>
        <dbReference type="ChEBI" id="CHEBI:36655"/>
    </ligand>
</feature>
<keyword evidence="5" id="KW-0285">Flavoprotein</keyword>
<evidence type="ECO:0000256" key="1">
    <source>
        <dbReference type="ARBA" id="ARBA00001917"/>
    </source>
</evidence>
<dbReference type="GO" id="GO:0016491">
    <property type="term" value="F:oxidoreductase activity"/>
    <property type="evidence" value="ECO:0007669"/>
    <property type="project" value="UniProtKB-KW"/>
</dbReference>
<accession>W2RZL8</accession>
<reference evidence="8 9" key="1">
    <citation type="submission" date="2013-03" db="EMBL/GenBank/DDBJ databases">
        <title>The Genome Sequence of Phialophora europaea CBS 101466.</title>
        <authorList>
            <consortium name="The Broad Institute Genomics Platform"/>
            <person name="Cuomo C."/>
            <person name="de Hoog S."/>
            <person name="Gorbushina A."/>
            <person name="Walker B."/>
            <person name="Young S.K."/>
            <person name="Zeng Q."/>
            <person name="Gargeya S."/>
            <person name="Fitzgerald M."/>
            <person name="Haas B."/>
            <person name="Abouelleil A."/>
            <person name="Allen A.W."/>
            <person name="Alvarado L."/>
            <person name="Arachchi H.M."/>
            <person name="Berlin A.M."/>
            <person name="Chapman S.B."/>
            <person name="Gainer-Dewar J."/>
            <person name="Goldberg J."/>
            <person name="Griggs A."/>
            <person name="Gujja S."/>
            <person name="Hansen M."/>
            <person name="Howarth C."/>
            <person name="Imamovic A."/>
            <person name="Ireland A."/>
            <person name="Larimer J."/>
            <person name="McCowan C."/>
            <person name="Murphy C."/>
            <person name="Pearson M."/>
            <person name="Poon T.W."/>
            <person name="Priest M."/>
            <person name="Roberts A."/>
            <person name="Saif S."/>
            <person name="Shea T."/>
            <person name="Sisk P."/>
            <person name="Sykes S."/>
            <person name="Wortman J."/>
            <person name="Nusbaum C."/>
            <person name="Birren B."/>
        </authorList>
    </citation>
    <scope>NUCLEOTIDE SEQUENCE [LARGE SCALE GENOMIC DNA]</scope>
    <source>
        <strain evidence="8 9">CBS 101466</strain>
    </source>
</reference>
<name>W2RZL8_CYPE1</name>
<comment type="cofactor">
    <cofactor evidence="1">
        <name>FMN</name>
        <dbReference type="ChEBI" id="CHEBI:58210"/>
    </cofactor>
</comment>
<dbReference type="PROSITE" id="PS00557">
    <property type="entry name" value="FMN_HYDROXY_ACID_DH_1"/>
    <property type="match status" value="1"/>
</dbReference>
<dbReference type="VEuPathDB" id="FungiDB:HMPREF1541_03801"/>
<dbReference type="InterPro" id="IPR037396">
    <property type="entry name" value="FMN_HAD"/>
</dbReference>
<feature type="binding site" evidence="5">
    <location>
        <position position="336"/>
    </location>
    <ligand>
        <name>glyoxylate</name>
        <dbReference type="ChEBI" id="CHEBI:36655"/>
    </ligand>
</feature>
<dbReference type="OrthoDB" id="25826at2759"/>
<evidence type="ECO:0000313" key="9">
    <source>
        <dbReference type="Proteomes" id="UP000030752"/>
    </source>
</evidence>
<dbReference type="InterPro" id="IPR008259">
    <property type="entry name" value="FMN_hydac_DH_AS"/>
</dbReference>
<sequence length="445" mass="48609">MSTVKRLKHLNQDYPEPDPAAPSVFQRDIYASLRAPSYSTKPAQWEAAAKASVPASNFGYVFGSAGTASTHAANLSAFHNYRLRPRMLVNATRRDLSVNLFGTAYPHPILAAPVGVQSIMHSDGEEATARACANLKVPMILSTAATRSIEQIAAANGNGKRWYQLYWPRPQHEEVTASLLGRAKANGYEVLVVTLDTFALAWRPTDLDDSYLPFIYGEGCAIGFTDPVFDEIFQEQQQEARLNGGQKLREVMDILRRPGSVFGAAKVLRNLRNMPKAREWLSVLNSGTYREWKHLEILRGLWDGPIVLKGIQTVEDAHLAIEHGVDGIIVSNHGGRQVDGAIASLDALAEIGADERVKKSGLTVLFDSGIRTGSDVLKALALGAKAVLIGRPFMYGLAMGGQAGVEHVFKCLLADTDNMLGNIGKKSLGELSRHDLQVLRREARL</sequence>
<evidence type="ECO:0000256" key="5">
    <source>
        <dbReference type="PIRSR" id="PIRSR000138-2"/>
    </source>
</evidence>
<feature type="binding site" evidence="5">
    <location>
        <position position="309"/>
    </location>
    <ligand>
        <name>FMN</name>
        <dbReference type="ChEBI" id="CHEBI:58210"/>
    </ligand>
</feature>
<dbReference type="PROSITE" id="PS51349">
    <property type="entry name" value="FMN_HYDROXY_ACID_DH_2"/>
    <property type="match status" value="1"/>
</dbReference>
<dbReference type="InterPro" id="IPR013785">
    <property type="entry name" value="Aldolase_TIM"/>
</dbReference>
<feature type="binding site" evidence="5">
    <location>
        <position position="203"/>
    </location>
    <ligand>
        <name>glyoxylate</name>
        <dbReference type="ChEBI" id="CHEBI:36655"/>
    </ligand>
</feature>
<dbReference type="GO" id="GO:0010181">
    <property type="term" value="F:FMN binding"/>
    <property type="evidence" value="ECO:0007669"/>
    <property type="project" value="InterPro"/>
</dbReference>
<dbReference type="InterPro" id="IPR000262">
    <property type="entry name" value="FMN-dep_DH"/>
</dbReference>
<dbReference type="AlphaFoldDB" id="W2RZL8"/>
<evidence type="ECO:0000259" key="7">
    <source>
        <dbReference type="PROSITE" id="PS51349"/>
    </source>
</evidence>
<feature type="binding site" evidence="5">
    <location>
        <position position="142"/>
    </location>
    <ligand>
        <name>FMN</name>
        <dbReference type="ChEBI" id="CHEBI:58210"/>
    </ligand>
</feature>
<protein>
    <recommendedName>
        <fullName evidence="7">FMN hydroxy acid dehydrogenase domain-containing protein</fullName>
    </recommendedName>
</protein>
<evidence type="ECO:0000256" key="2">
    <source>
        <dbReference type="ARBA" id="ARBA00023002"/>
    </source>
</evidence>
<dbReference type="PANTHER" id="PTHR10578:SF86">
    <property type="entry name" value="DEPENDENT DEHYDROGENASE, PUTATIVE (AFU_ORTHOLOGUE AFUA_6G02720)-RELATED"/>
    <property type="match status" value="1"/>
</dbReference>
<dbReference type="eggNOG" id="KOG0538">
    <property type="taxonomic scope" value="Eukaryota"/>
</dbReference>
<feature type="binding site" evidence="5">
    <location>
        <position position="164"/>
    </location>
    <ligand>
        <name>FMN</name>
        <dbReference type="ChEBI" id="CHEBI:58210"/>
    </ligand>
</feature>
<feature type="binding site" evidence="5">
    <location>
        <position position="333"/>
    </location>
    <ligand>
        <name>glyoxylate</name>
        <dbReference type="ChEBI" id="CHEBI:36655"/>
    </ligand>
</feature>
<evidence type="ECO:0000313" key="8">
    <source>
        <dbReference type="EMBL" id="ETN41862.1"/>
    </source>
</evidence>
<keyword evidence="5" id="KW-0288">FMN</keyword>
<dbReference type="Pfam" id="PF01070">
    <property type="entry name" value="FMN_dh"/>
    <property type="match status" value="1"/>
</dbReference>
<evidence type="ECO:0000256" key="4">
    <source>
        <dbReference type="PIRSR" id="PIRSR000138-1"/>
    </source>
</evidence>
<comment type="similarity">
    <text evidence="3">Belongs to the FMN-dependent alpha-hydroxy acid dehydrogenase family.</text>
</comment>
<dbReference type="InterPro" id="IPR012133">
    <property type="entry name" value="Alpha-hydoxy_acid_DH_FMN"/>
</dbReference>
<feature type="binding site" evidence="5">
    <location>
        <position position="166"/>
    </location>
    <ligand>
        <name>glyoxylate</name>
        <dbReference type="ChEBI" id="CHEBI:36655"/>
    </ligand>
</feature>
<dbReference type="RefSeq" id="XP_008716371.1">
    <property type="nucleotide sequence ID" value="XM_008718149.1"/>
</dbReference>
<dbReference type="PIRSF" id="PIRSF000138">
    <property type="entry name" value="Al-hdrx_acd_dh"/>
    <property type="match status" value="1"/>
</dbReference>
<evidence type="ECO:0000256" key="6">
    <source>
        <dbReference type="SAM" id="MobiDB-lite"/>
    </source>
</evidence>
<dbReference type="SUPFAM" id="SSF51395">
    <property type="entry name" value="FMN-linked oxidoreductases"/>
    <property type="match status" value="1"/>
</dbReference>
<feature type="binding site" evidence="5">
    <location>
        <begin position="113"/>
        <end position="115"/>
    </location>
    <ligand>
        <name>FMN</name>
        <dbReference type="ChEBI" id="CHEBI:58210"/>
    </ligand>
</feature>
<proteinExistence type="inferred from homology"/>
<feature type="active site" description="Proton acceptor" evidence="4">
    <location>
        <position position="333"/>
    </location>
</feature>
<feature type="binding site" evidence="5">
    <location>
        <position position="331"/>
    </location>
    <ligand>
        <name>FMN</name>
        <dbReference type="ChEBI" id="CHEBI:58210"/>
    </ligand>
</feature>
<dbReference type="EMBL" id="KB822719">
    <property type="protein sequence ID" value="ETN41862.1"/>
    <property type="molecule type" value="Genomic_DNA"/>
</dbReference>
<dbReference type="STRING" id="1220924.W2RZL8"/>
<feature type="region of interest" description="Disordered" evidence="6">
    <location>
        <begin position="1"/>
        <end position="21"/>
    </location>
</feature>
<dbReference type="InParanoid" id="W2RZL8"/>
<organism evidence="8 9">
    <name type="scientific">Cyphellophora europaea (strain CBS 101466)</name>
    <name type="common">Phialophora europaea</name>
    <dbReference type="NCBI Taxonomy" id="1220924"/>
    <lineage>
        <taxon>Eukaryota</taxon>
        <taxon>Fungi</taxon>
        <taxon>Dikarya</taxon>
        <taxon>Ascomycota</taxon>
        <taxon>Pezizomycotina</taxon>
        <taxon>Eurotiomycetes</taxon>
        <taxon>Chaetothyriomycetidae</taxon>
        <taxon>Chaetothyriales</taxon>
        <taxon>Cyphellophoraceae</taxon>
        <taxon>Cyphellophora</taxon>
    </lineage>
</organism>
<gene>
    <name evidence="8" type="ORF">HMPREF1541_03801</name>
</gene>
<dbReference type="GeneID" id="19971140"/>
<feature type="domain" description="FMN hydroxy acid dehydrogenase" evidence="7">
    <location>
        <begin position="34"/>
        <end position="441"/>
    </location>
</feature>
<dbReference type="Gene3D" id="3.20.20.70">
    <property type="entry name" value="Aldolase class I"/>
    <property type="match status" value="1"/>
</dbReference>
<keyword evidence="2" id="KW-0560">Oxidoreductase</keyword>
<feature type="binding site" evidence="5">
    <location>
        <position position="194"/>
    </location>
    <ligand>
        <name>FMN</name>
        <dbReference type="ChEBI" id="CHEBI:58210"/>
    </ligand>
</feature>
<keyword evidence="9" id="KW-1185">Reference proteome</keyword>
<feature type="binding site" evidence="5">
    <location>
        <begin position="390"/>
        <end position="391"/>
    </location>
    <ligand>
        <name>FMN</name>
        <dbReference type="ChEBI" id="CHEBI:58210"/>
    </ligand>
</feature>